<dbReference type="Proteomes" id="UP001145087">
    <property type="component" value="Unassembled WGS sequence"/>
</dbReference>
<keyword evidence="1" id="KW-1133">Transmembrane helix</keyword>
<name>A0A9X3J847_9BACT</name>
<gene>
    <name evidence="2" type="ORF">OU798_20195</name>
</gene>
<keyword evidence="1" id="KW-0472">Membrane</keyword>
<proteinExistence type="predicted"/>
<protein>
    <submittedName>
        <fullName evidence="2">Uncharacterized protein</fullName>
    </submittedName>
</protein>
<accession>A0A9X3J847</accession>
<sequence length="135" mass="15856">MLKFRINITRELIIRMAMLVAVVGMAILLDNYFDNNPEEFDSITAESKKSASESEHVYLISQTTTVSLKTQVQKNTNRKLQVQMHDKFLQKYHQVRNYQVLQAEEQTQTAPIIQSYHYLVFQNYFYTQPDEDSLA</sequence>
<evidence type="ECO:0000313" key="3">
    <source>
        <dbReference type="Proteomes" id="UP001145087"/>
    </source>
</evidence>
<evidence type="ECO:0000256" key="1">
    <source>
        <dbReference type="SAM" id="Phobius"/>
    </source>
</evidence>
<dbReference type="EMBL" id="JAPOHD010000062">
    <property type="protein sequence ID" value="MCY1722682.1"/>
    <property type="molecule type" value="Genomic_DNA"/>
</dbReference>
<feature type="transmembrane region" description="Helical" evidence="1">
    <location>
        <begin position="12"/>
        <end position="33"/>
    </location>
</feature>
<keyword evidence="1" id="KW-0812">Transmembrane</keyword>
<dbReference type="AlphaFoldDB" id="A0A9X3J847"/>
<organism evidence="2 3">
    <name type="scientific">Draconibacterium aestuarii</name>
    <dbReference type="NCBI Taxonomy" id="2998507"/>
    <lineage>
        <taxon>Bacteria</taxon>
        <taxon>Pseudomonadati</taxon>
        <taxon>Bacteroidota</taxon>
        <taxon>Bacteroidia</taxon>
        <taxon>Marinilabiliales</taxon>
        <taxon>Prolixibacteraceae</taxon>
        <taxon>Draconibacterium</taxon>
    </lineage>
</organism>
<keyword evidence="3" id="KW-1185">Reference proteome</keyword>
<comment type="caution">
    <text evidence="2">The sequence shown here is derived from an EMBL/GenBank/DDBJ whole genome shotgun (WGS) entry which is preliminary data.</text>
</comment>
<evidence type="ECO:0000313" key="2">
    <source>
        <dbReference type="EMBL" id="MCY1722682.1"/>
    </source>
</evidence>
<dbReference type="RefSeq" id="WP_343335008.1">
    <property type="nucleotide sequence ID" value="NZ_JAPOHD010000062.1"/>
</dbReference>
<reference evidence="2" key="1">
    <citation type="submission" date="2022-11" db="EMBL/GenBank/DDBJ databases">
        <title>Marilongibacter aestuarii gen. nov., sp. nov., isolated from tidal flat sediment.</title>
        <authorList>
            <person name="Jiayan W."/>
        </authorList>
    </citation>
    <scope>NUCLEOTIDE SEQUENCE</scope>
    <source>
        <strain evidence="2">Z1-6</strain>
    </source>
</reference>